<organism evidence="2 3">
    <name type="scientific">Forsythia ovata</name>
    <dbReference type="NCBI Taxonomy" id="205694"/>
    <lineage>
        <taxon>Eukaryota</taxon>
        <taxon>Viridiplantae</taxon>
        <taxon>Streptophyta</taxon>
        <taxon>Embryophyta</taxon>
        <taxon>Tracheophyta</taxon>
        <taxon>Spermatophyta</taxon>
        <taxon>Magnoliopsida</taxon>
        <taxon>eudicotyledons</taxon>
        <taxon>Gunneridae</taxon>
        <taxon>Pentapetalae</taxon>
        <taxon>asterids</taxon>
        <taxon>lamiids</taxon>
        <taxon>Lamiales</taxon>
        <taxon>Oleaceae</taxon>
        <taxon>Forsythieae</taxon>
        <taxon>Forsythia</taxon>
    </lineage>
</organism>
<gene>
    <name evidence="2" type="ORF">Fot_03292</name>
</gene>
<accession>A0ABD1X9B9</accession>
<keyword evidence="1" id="KW-0238">DNA-binding</keyword>
<dbReference type="GO" id="GO:0003677">
    <property type="term" value="F:DNA binding"/>
    <property type="evidence" value="ECO:0007669"/>
    <property type="project" value="UniProtKB-KW"/>
</dbReference>
<keyword evidence="3" id="KW-1185">Reference proteome</keyword>
<dbReference type="PANTHER" id="PTHR13935">
    <property type="entry name" value="ACHAETE-SCUTE TRANSCRIPTION FACTOR-RELATED"/>
    <property type="match status" value="1"/>
</dbReference>
<dbReference type="InterPro" id="IPR015660">
    <property type="entry name" value="MASH1/Ascl1a-like"/>
</dbReference>
<name>A0ABD1X9B9_9LAMI</name>
<dbReference type="AlphaFoldDB" id="A0ABD1X9B9"/>
<sequence length="167" mass="18543">MTANISASNAHLIPIGTVKHPFTKPWLVRNTLPHPVGPDPPLAVPHPYLLLSIQGKRSISDHIYETANYIRCLQNNIRELRNKRDKLNKFSCWNDLIIENGSSSKFSPVNVTVKSCIAGIEVSITGDFPMEGFPLSRVLEILLDEGLNVIICICTKVEGSSHYTIPI</sequence>
<evidence type="ECO:0000313" key="2">
    <source>
        <dbReference type="EMBL" id="KAL2558553.1"/>
    </source>
</evidence>
<comment type="caution">
    <text evidence="2">The sequence shown here is derived from an EMBL/GenBank/DDBJ whole genome shotgun (WGS) entry which is preliminary data.</text>
</comment>
<dbReference type="GO" id="GO:0006355">
    <property type="term" value="P:regulation of DNA-templated transcription"/>
    <property type="evidence" value="ECO:0007669"/>
    <property type="project" value="UniProtKB-ARBA"/>
</dbReference>
<proteinExistence type="predicted"/>
<dbReference type="EMBL" id="JBFOLJ010000001">
    <property type="protein sequence ID" value="KAL2558553.1"/>
    <property type="molecule type" value="Genomic_DNA"/>
</dbReference>
<dbReference type="Proteomes" id="UP001604277">
    <property type="component" value="Unassembled WGS sequence"/>
</dbReference>
<reference evidence="3" key="1">
    <citation type="submission" date="2024-07" db="EMBL/GenBank/DDBJ databases">
        <title>Two chromosome-level genome assemblies of Korean endemic species Abeliophyllum distichum and Forsythia ovata (Oleaceae).</title>
        <authorList>
            <person name="Jang H."/>
        </authorList>
    </citation>
    <scope>NUCLEOTIDE SEQUENCE [LARGE SCALE GENOMIC DNA]</scope>
</reference>
<evidence type="ECO:0000256" key="1">
    <source>
        <dbReference type="ARBA" id="ARBA00023125"/>
    </source>
</evidence>
<protein>
    <submittedName>
        <fullName evidence="2">Transcription factor bHLH</fullName>
    </submittedName>
</protein>
<dbReference type="PANTHER" id="PTHR13935:SF106">
    <property type="entry name" value="ACHAETE-SCUTE COMPLEX PROTEIN T5-RELATED"/>
    <property type="match status" value="1"/>
</dbReference>
<evidence type="ECO:0000313" key="3">
    <source>
        <dbReference type="Proteomes" id="UP001604277"/>
    </source>
</evidence>